<proteinExistence type="predicted"/>
<dbReference type="PANTHER" id="PTHR30151">
    <property type="entry name" value="ALKANE SULFONATE ABC TRANSPORTER-RELATED, MEMBRANE SUBUNIT"/>
    <property type="match status" value="1"/>
</dbReference>
<feature type="transmembrane region" description="Helical" evidence="7">
    <location>
        <begin position="128"/>
        <end position="148"/>
    </location>
</feature>
<name>A0A381VZB0_9ZZZZ</name>
<keyword evidence="6 7" id="KW-0472">Membrane</keyword>
<evidence type="ECO:0000256" key="4">
    <source>
        <dbReference type="ARBA" id="ARBA00022692"/>
    </source>
</evidence>
<dbReference type="Pfam" id="PF00528">
    <property type="entry name" value="BPD_transp_1"/>
    <property type="match status" value="1"/>
</dbReference>
<dbReference type="SUPFAM" id="SSF161098">
    <property type="entry name" value="MetI-like"/>
    <property type="match status" value="1"/>
</dbReference>
<dbReference type="GO" id="GO:0005886">
    <property type="term" value="C:plasma membrane"/>
    <property type="evidence" value="ECO:0007669"/>
    <property type="project" value="UniProtKB-SubCell"/>
</dbReference>
<keyword evidence="3" id="KW-1003">Cell membrane</keyword>
<evidence type="ECO:0000256" key="2">
    <source>
        <dbReference type="ARBA" id="ARBA00022448"/>
    </source>
</evidence>
<feature type="transmembrane region" description="Helical" evidence="7">
    <location>
        <begin position="34"/>
        <end position="51"/>
    </location>
</feature>
<feature type="transmembrane region" description="Helical" evidence="7">
    <location>
        <begin position="96"/>
        <end position="116"/>
    </location>
</feature>
<dbReference type="InterPro" id="IPR000515">
    <property type="entry name" value="MetI-like"/>
</dbReference>
<dbReference type="GO" id="GO:0055085">
    <property type="term" value="P:transmembrane transport"/>
    <property type="evidence" value="ECO:0007669"/>
    <property type="project" value="InterPro"/>
</dbReference>
<dbReference type="CDD" id="cd06261">
    <property type="entry name" value="TM_PBP2"/>
    <property type="match status" value="1"/>
</dbReference>
<feature type="domain" description="ABC transmembrane type-1" evidence="8">
    <location>
        <begin position="90"/>
        <end position="277"/>
    </location>
</feature>
<dbReference type="Gene3D" id="1.10.3720.10">
    <property type="entry name" value="MetI-like"/>
    <property type="match status" value="1"/>
</dbReference>
<evidence type="ECO:0000256" key="3">
    <source>
        <dbReference type="ARBA" id="ARBA00022475"/>
    </source>
</evidence>
<dbReference type="EMBL" id="UINC01010238">
    <property type="protein sequence ID" value="SVA45630.1"/>
    <property type="molecule type" value="Genomic_DNA"/>
</dbReference>
<keyword evidence="2" id="KW-0813">Transport</keyword>
<evidence type="ECO:0000259" key="8">
    <source>
        <dbReference type="PROSITE" id="PS50928"/>
    </source>
</evidence>
<keyword evidence="4 7" id="KW-0812">Transmembrane</keyword>
<evidence type="ECO:0000256" key="1">
    <source>
        <dbReference type="ARBA" id="ARBA00004651"/>
    </source>
</evidence>
<sequence>VSIADSGSDLTIAEGLDDVASPGGQRFWIGVRQVLVAAFLLVVAGALWELAKLVTGTGDRTMPHVWDTLRFLGSTTSQNENYTWFLIQNAWSTAKASLVGLLVGTAFGLTTGISIARSKFVGNGLMPLIVAAQAVPIVAIAPALVLWLGTGGVTKTVITTYLTFFPVTVATARGIQSVPQESHELLRTYGASKRTSLRILEVPFASPLIFVGLETAAAFSVVGAIVAELPFGSNEGLGVVILTSWQFYITEPRALYCVALASCVLGATFVLSVRLLAYFALGPRSQGEVL</sequence>
<comment type="subcellular location">
    <subcellularLocation>
        <location evidence="1">Cell membrane</location>
        <topology evidence="1">Multi-pass membrane protein</topology>
    </subcellularLocation>
</comment>
<protein>
    <recommendedName>
        <fullName evidence="8">ABC transmembrane type-1 domain-containing protein</fullName>
    </recommendedName>
</protein>
<keyword evidence="5 7" id="KW-1133">Transmembrane helix</keyword>
<dbReference type="PANTHER" id="PTHR30151:SF41">
    <property type="entry name" value="ABC TRANSPORTER PERMEASE PROTEIN"/>
    <property type="match status" value="1"/>
</dbReference>
<evidence type="ECO:0000313" key="9">
    <source>
        <dbReference type="EMBL" id="SVA45630.1"/>
    </source>
</evidence>
<feature type="non-terminal residue" evidence="9">
    <location>
        <position position="1"/>
    </location>
</feature>
<feature type="transmembrane region" description="Helical" evidence="7">
    <location>
        <begin position="254"/>
        <end position="281"/>
    </location>
</feature>
<organism evidence="9">
    <name type="scientific">marine metagenome</name>
    <dbReference type="NCBI Taxonomy" id="408172"/>
    <lineage>
        <taxon>unclassified sequences</taxon>
        <taxon>metagenomes</taxon>
        <taxon>ecological metagenomes</taxon>
    </lineage>
</organism>
<evidence type="ECO:0000256" key="7">
    <source>
        <dbReference type="SAM" id="Phobius"/>
    </source>
</evidence>
<feature type="transmembrane region" description="Helical" evidence="7">
    <location>
        <begin position="204"/>
        <end position="227"/>
    </location>
</feature>
<evidence type="ECO:0000256" key="5">
    <source>
        <dbReference type="ARBA" id="ARBA00022989"/>
    </source>
</evidence>
<dbReference type="AlphaFoldDB" id="A0A381VZB0"/>
<gene>
    <name evidence="9" type="ORF">METZ01_LOCUS98484</name>
</gene>
<reference evidence="9" key="1">
    <citation type="submission" date="2018-05" db="EMBL/GenBank/DDBJ databases">
        <authorList>
            <person name="Lanie J.A."/>
            <person name="Ng W.-L."/>
            <person name="Kazmierczak K.M."/>
            <person name="Andrzejewski T.M."/>
            <person name="Davidsen T.M."/>
            <person name="Wayne K.J."/>
            <person name="Tettelin H."/>
            <person name="Glass J.I."/>
            <person name="Rusch D."/>
            <person name="Podicherti R."/>
            <person name="Tsui H.-C.T."/>
            <person name="Winkler M.E."/>
        </authorList>
    </citation>
    <scope>NUCLEOTIDE SEQUENCE</scope>
</reference>
<dbReference type="InterPro" id="IPR035906">
    <property type="entry name" value="MetI-like_sf"/>
</dbReference>
<dbReference type="PROSITE" id="PS50928">
    <property type="entry name" value="ABC_TM1"/>
    <property type="match status" value="1"/>
</dbReference>
<evidence type="ECO:0000256" key="6">
    <source>
        <dbReference type="ARBA" id="ARBA00023136"/>
    </source>
</evidence>
<accession>A0A381VZB0</accession>